<evidence type="ECO:0000256" key="2">
    <source>
        <dbReference type="ARBA" id="ARBA00023157"/>
    </source>
</evidence>
<dbReference type="AlphaFoldDB" id="A0A200QT38"/>
<comment type="similarity">
    <text evidence="3">Belongs to the PMEI family.</text>
</comment>
<dbReference type="InterPro" id="IPR052421">
    <property type="entry name" value="PCW_Enzyme_Inhibitor"/>
</dbReference>
<dbReference type="Gene3D" id="1.20.140.40">
    <property type="entry name" value="Invertase/pectin methylesterase inhibitor family protein"/>
    <property type="match status" value="1"/>
</dbReference>
<dbReference type="InParanoid" id="A0A200QT38"/>
<reference evidence="6 7" key="1">
    <citation type="journal article" date="2017" name="Mol. Plant">
        <title>The Genome of Medicinal Plant Macleaya cordata Provides New Insights into Benzylisoquinoline Alkaloids Metabolism.</title>
        <authorList>
            <person name="Liu X."/>
            <person name="Liu Y."/>
            <person name="Huang P."/>
            <person name="Ma Y."/>
            <person name="Qing Z."/>
            <person name="Tang Q."/>
            <person name="Cao H."/>
            <person name="Cheng P."/>
            <person name="Zheng Y."/>
            <person name="Yuan Z."/>
            <person name="Zhou Y."/>
            <person name="Liu J."/>
            <person name="Tang Z."/>
            <person name="Zhuo Y."/>
            <person name="Zhang Y."/>
            <person name="Yu L."/>
            <person name="Huang J."/>
            <person name="Yang P."/>
            <person name="Peng Q."/>
            <person name="Zhang J."/>
            <person name="Jiang W."/>
            <person name="Zhang Z."/>
            <person name="Lin K."/>
            <person name="Ro D.K."/>
            <person name="Chen X."/>
            <person name="Xiong X."/>
            <person name="Shang Y."/>
            <person name="Huang S."/>
            <person name="Zeng J."/>
        </authorList>
    </citation>
    <scope>NUCLEOTIDE SEQUENCE [LARGE SCALE GENOMIC DNA]</scope>
    <source>
        <strain evidence="7">cv. BLH2017</strain>
        <tissue evidence="6">Root</tissue>
    </source>
</reference>
<dbReference type="Proteomes" id="UP000195402">
    <property type="component" value="Unassembled WGS sequence"/>
</dbReference>
<dbReference type="FunCoup" id="A0A200QT38">
    <property type="interactions" value="5"/>
</dbReference>
<proteinExistence type="inferred from homology"/>
<keyword evidence="2" id="KW-1015">Disulfide bond</keyword>
<dbReference type="InterPro" id="IPR035513">
    <property type="entry name" value="Invertase/methylesterase_inhib"/>
</dbReference>
<gene>
    <name evidence="6" type="ORF">BVC80_379g140</name>
</gene>
<evidence type="ECO:0000259" key="5">
    <source>
        <dbReference type="SMART" id="SM00856"/>
    </source>
</evidence>
<evidence type="ECO:0000313" key="6">
    <source>
        <dbReference type="EMBL" id="OVA13602.1"/>
    </source>
</evidence>
<dbReference type="NCBIfam" id="TIGR01614">
    <property type="entry name" value="PME_inhib"/>
    <property type="match status" value="1"/>
</dbReference>
<comment type="caution">
    <text evidence="6">The sequence shown here is derived from an EMBL/GenBank/DDBJ whole genome shotgun (WGS) entry which is preliminary data.</text>
</comment>
<dbReference type="CDD" id="cd15797">
    <property type="entry name" value="PMEI"/>
    <property type="match status" value="1"/>
</dbReference>
<evidence type="ECO:0000313" key="7">
    <source>
        <dbReference type="Proteomes" id="UP000195402"/>
    </source>
</evidence>
<protein>
    <submittedName>
        <fullName evidence="6">Pectinesterase inhibitor domain</fullName>
    </submittedName>
</protein>
<feature type="domain" description="Pectinesterase inhibitor" evidence="5">
    <location>
        <begin position="30"/>
        <end position="177"/>
    </location>
</feature>
<dbReference type="EMBL" id="MVGT01001110">
    <property type="protein sequence ID" value="OVA13602.1"/>
    <property type="molecule type" value="Genomic_DNA"/>
</dbReference>
<evidence type="ECO:0000256" key="3">
    <source>
        <dbReference type="ARBA" id="ARBA00038471"/>
    </source>
</evidence>
<organism evidence="6 7">
    <name type="scientific">Macleaya cordata</name>
    <name type="common">Five-seeded plume-poppy</name>
    <name type="synonym">Bocconia cordata</name>
    <dbReference type="NCBI Taxonomy" id="56857"/>
    <lineage>
        <taxon>Eukaryota</taxon>
        <taxon>Viridiplantae</taxon>
        <taxon>Streptophyta</taxon>
        <taxon>Embryophyta</taxon>
        <taxon>Tracheophyta</taxon>
        <taxon>Spermatophyta</taxon>
        <taxon>Magnoliopsida</taxon>
        <taxon>Ranunculales</taxon>
        <taxon>Papaveraceae</taxon>
        <taxon>Papaveroideae</taxon>
        <taxon>Macleaya</taxon>
    </lineage>
</organism>
<evidence type="ECO:0000256" key="4">
    <source>
        <dbReference type="SAM" id="SignalP"/>
    </source>
</evidence>
<sequence>MAFLRIPMVSILLLVLTLYFSHQPFMFVGADDDLILRACHNAEVPETCIQCVKADSRSDNAAIVDIATIVVDCVTSQADYLQGNISLIANHTNDPASKEVLNHCKEWFSLAKKVLYAATLGLKGGNYDSADRSVYMAVMHRLSCGGEIEQNKNITVTLDLQYGFKMYEELTEAAMRIINRLE</sequence>
<dbReference type="Pfam" id="PF04043">
    <property type="entry name" value="PMEI"/>
    <property type="match status" value="1"/>
</dbReference>
<feature type="signal peptide" evidence="4">
    <location>
        <begin position="1"/>
        <end position="22"/>
    </location>
</feature>
<keyword evidence="7" id="KW-1185">Reference proteome</keyword>
<keyword evidence="1 4" id="KW-0732">Signal</keyword>
<evidence type="ECO:0000256" key="1">
    <source>
        <dbReference type="ARBA" id="ARBA00022729"/>
    </source>
</evidence>
<name>A0A200QT38_MACCD</name>
<dbReference type="OrthoDB" id="1866975at2759"/>
<dbReference type="FunFam" id="1.20.140.40:FF:000008">
    <property type="entry name" value="Invertase/pectin methylesterase inhibitor family protein"/>
    <property type="match status" value="1"/>
</dbReference>
<dbReference type="SUPFAM" id="SSF101148">
    <property type="entry name" value="Plant invertase/pectin methylesterase inhibitor"/>
    <property type="match status" value="1"/>
</dbReference>
<dbReference type="InterPro" id="IPR006501">
    <property type="entry name" value="Pectinesterase_inhib_dom"/>
</dbReference>
<dbReference type="GO" id="GO:0046910">
    <property type="term" value="F:pectinesterase inhibitor activity"/>
    <property type="evidence" value="ECO:0007669"/>
    <property type="project" value="InterPro"/>
</dbReference>
<dbReference type="InterPro" id="IPR034086">
    <property type="entry name" value="PMEI_plant"/>
</dbReference>
<feature type="chain" id="PRO_5012261792" evidence="4">
    <location>
        <begin position="23"/>
        <end position="182"/>
    </location>
</feature>
<dbReference type="SMART" id="SM00856">
    <property type="entry name" value="PMEI"/>
    <property type="match status" value="1"/>
</dbReference>
<dbReference type="PANTHER" id="PTHR36710">
    <property type="entry name" value="PECTINESTERASE INHIBITOR-LIKE"/>
    <property type="match status" value="1"/>
</dbReference>
<dbReference type="OMA" id="CLESHLH"/>
<accession>A0A200QT38</accession>
<dbReference type="PANTHER" id="PTHR36710:SF12">
    <property type="entry name" value="CELL WALL _ VACUOLAR INHIBITOR OF FRUCTOSIDASE 2-LIKE"/>
    <property type="match status" value="1"/>
</dbReference>